<gene>
    <name evidence="1" type="ORF">H1S01_18280</name>
</gene>
<comment type="caution">
    <text evidence="1">The sequence shown here is derived from an EMBL/GenBank/DDBJ whole genome shotgun (WGS) entry which is preliminary data.</text>
</comment>
<reference evidence="1 2" key="1">
    <citation type="submission" date="2020-07" db="EMBL/GenBank/DDBJ databases">
        <title>Draft whole-genome sequence of Heliobacterium chlorum DSM 3682, type strain.</title>
        <authorList>
            <person name="Kyndt J.A."/>
            <person name="Meyer T.E."/>
            <person name="Imhoff J.F."/>
        </authorList>
    </citation>
    <scope>NUCLEOTIDE SEQUENCE [LARGE SCALE GENOMIC DNA]</scope>
    <source>
        <strain evidence="1 2">DSM 3682</strain>
    </source>
</reference>
<proteinExistence type="predicted"/>
<dbReference type="EMBL" id="JACVHF010000036">
    <property type="protein sequence ID" value="MBC9786406.1"/>
    <property type="molecule type" value="Genomic_DNA"/>
</dbReference>
<protein>
    <submittedName>
        <fullName evidence="1">Uncharacterized protein</fullName>
    </submittedName>
</protein>
<keyword evidence="2" id="KW-1185">Reference proteome</keyword>
<evidence type="ECO:0000313" key="2">
    <source>
        <dbReference type="Proteomes" id="UP000617402"/>
    </source>
</evidence>
<sequence>MNYRMDDRDIKDFARDIEHGSRVEREIIELYVDYWRRKTGESLSVQNNGCDNSGRLLLGANVNLKADYLLNGRPVEVKFNNSMLSTFRFKTDQLNSYLKQGASLIWVNGWQTSTPVFTVLKPKHLRLIKESKTPLPFIFWGSKLCYELSASDYMWIALKQGGDK</sequence>
<evidence type="ECO:0000313" key="1">
    <source>
        <dbReference type="EMBL" id="MBC9786406.1"/>
    </source>
</evidence>
<accession>A0ABR7T708</accession>
<name>A0ABR7T708_HELCL</name>
<organism evidence="1 2">
    <name type="scientific">Heliobacterium chlorum</name>
    <dbReference type="NCBI Taxonomy" id="2698"/>
    <lineage>
        <taxon>Bacteria</taxon>
        <taxon>Bacillati</taxon>
        <taxon>Bacillota</taxon>
        <taxon>Clostridia</taxon>
        <taxon>Eubacteriales</taxon>
        <taxon>Heliobacteriaceae</taxon>
        <taxon>Heliobacterium</taxon>
    </lineage>
</organism>
<dbReference type="Proteomes" id="UP000617402">
    <property type="component" value="Unassembled WGS sequence"/>
</dbReference>